<organism evidence="1 2">
    <name type="scientific">Paenibacillus popilliae ATCC 14706</name>
    <dbReference type="NCBI Taxonomy" id="1212764"/>
    <lineage>
        <taxon>Bacteria</taxon>
        <taxon>Bacillati</taxon>
        <taxon>Bacillota</taxon>
        <taxon>Bacilli</taxon>
        <taxon>Bacillales</taxon>
        <taxon>Paenibacillaceae</taxon>
        <taxon>Paenibacillus</taxon>
    </lineage>
</organism>
<gene>
    <name evidence="1" type="ORF">PPOP_0515</name>
</gene>
<dbReference type="EMBL" id="BALG01000023">
    <property type="protein sequence ID" value="GAC41174.1"/>
    <property type="molecule type" value="Genomic_DNA"/>
</dbReference>
<dbReference type="GO" id="GO:0006508">
    <property type="term" value="P:proteolysis"/>
    <property type="evidence" value="ECO:0007669"/>
    <property type="project" value="UniProtKB-KW"/>
</dbReference>
<keyword evidence="2" id="KW-1185">Reference proteome</keyword>
<protein>
    <submittedName>
        <fullName evidence="1">Predicted membrane-associated protease 1</fullName>
    </submittedName>
</protein>
<name>M9LYJ3_PAEPP</name>
<proteinExistence type="predicted"/>
<dbReference type="AlphaFoldDB" id="M9LYJ3"/>
<keyword evidence="1" id="KW-0645">Protease</keyword>
<sequence>MGFLLRVEGCSETIELGIDNIQHVVYNTASPDDSDAKSTDVGATMHISGKIITAIDGEDADDTRKLALWSRVPAQKADCYRKVTLEVISAQQIVRSICFPHAFVVDYTETYDDIEGVGAFSLYIKQKKDKTELATFDGGFPAQESSFWHIIESILKRLNIIS</sequence>
<reference evidence="1 2" key="1">
    <citation type="submission" date="2012-10" db="EMBL/GenBank/DDBJ databases">
        <title>Draft Genome Sequence of Paenibacillus popilliae ATCC 14706T.</title>
        <authorList>
            <person name="Iiyama K."/>
            <person name="Mori K."/>
            <person name="Mon H."/>
            <person name="Chieda Y."/>
            <person name="Lee J.M."/>
            <person name="Kusakabe T."/>
            <person name="Tashiro K."/>
            <person name="Asano S."/>
            <person name="Yasunaga-Aoki C."/>
            <person name="Shimizu S."/>
        </authorList>
    </citation>
    <scope>NUCLEOTIDE SEQUENCE [LARGE SCALE GENOMIC DNA]</scope>
    <source>
        <strain evidence="1 2">ATCC 14706</strain>
    </source>
</reference>
<dbReference type="RefSeq" id="WP_006284463.1">
    <property type="nucleotide sequence ID" value="NZ_BALG01000023.1"/>
</dbReference>
<keyword evidence="1" id="KW-0378">Hydrolase</keyword>
<evidence type="ECO:0000313" key="1">
    <source>
        <dbReference type="EMBL" id="GAC41174.1"/>
    </source>
</evidence>
<dbReference type="GO" id="GO:0008233">
    <property type="term" value="F:peptidase activity"/>
    <property type="evidence" value="ECO:0007669"/>
    <property type="project" value="UniProtKB-KW"/>
</dbReference>
<accession>M9LYJ3</accession>
<comment type="caution">
    <text evidence="1">The sequence shown here is derived from an EMBL/GenBank/DDBJ whole genome shotgun (WGS) entry which is preliminary data.</text>
</comment>
<dbReference type="Proteomes" id="UP000029453">
    <property type="component" value="Unassembled WGS sequence"/>
</dbReference>
<evidence type="ECO:0000313" key="2">
    <source>
        <dbReference type="Proteomes" id="UP000029453"/>
    </source>
</evidence>